<proteinExistence type="predicted"/>
<keyword evidence="2" id="KW-1185">Reference proteome</keyword>
<gene>
    <name evidence="1" type="ORF">FHS18_006163</name>
</gene>
<comment type="caution">
    <text evidence="1">The sequence shown here is derived from an EMBL/GenBank/DDBJ whole genome shotgun (WGS) entry which is preliminary data.</text>
</comment>
<evidence type="ECO:0000313" key="1">
    <source>
        <dbReference type="EMBL" id="MBB3114047.1"/>
    </source>
</evidence>
<reference evidence="1 2" key="1">
    <citation type="submission" date="2020-08" db="EMBL/GenBank/DDBJ databases">
        <title>Genomic Encyclopedia of Type Strains, Phase III (KMG-III): the genomes of soil and plant-associated and newly described type strains.</title>
        <authorList>
            <person name="Whitman W."/>
        </authorList>
    </citation>
    <scope>NUCLEOTIDE SEQUENCE [LARGE SCALE GENOMIC DNA]</scope>
    <source>
        <strain evidence="1 2">CECT 5862</strain>
    </source>
</reference>
<dbReference type="RefSeq" id="WP_183604105.1">
    <property type="nucleotide sequence ID" value="NZ_JACHXK010000025.1"/>
</dbReference>
<protein>
    <submittedName>
        <fullName evidence="1">Uncharacterized protein</fullName>
    </submittedName>
</protein>
<name>A0A7W5B4E7_9BACL</name>
<dbReference type="AlphaFoldDB" id="A0A7W5B4E7"/>
<evidence type="ECO:0000313" key="2">
    <source>
        <dbReference type="Proteomes" id="UP000570361"/>
    </source>
</evidence>
<accession>A0A7W5B4E7</accession>
<dbReference type="Proteomes" id="UP000570361">
    <property type="component" value="Unassembled WGS sequence"/>
</dbReference>
<dbReference type="EMBL" id="JACHXK010000025">
    <property type="protein sequence ID" value="MBB3114047.1"/>
    <property type="molecule type" value="Genomic_DNA"/>
</dbReference>
<sequence>MKQLPLYDPRIYGRMYYSFPLSIIANEEGFENWFYSSFIQLQSSDVTETLARGVADYRFFYVSSPLCYEQVLDIEAYPFEAFSEGITKFIEDAVDTGKYVYAYVDKYYVSDNPFFQKRHYMQETLIHGYDRESRTFSIIGFNKQRLFAPSVVPYADIANGIRHVDWNQSAPLFLLRAKKRAHTPFRPDEVYLLLDEYLQASNSCSRIGSPERSEGLVFGMDTYEALAFSLQRLLEDKAPIVTNIASLHVLWEHKKMMLRRLEYMCANNIIPPDSSRADQWGQIINLVDLCKRRLMKFEFKGDPGLIGQIVADLSSIRQREEALLRKELPFIKLGGT</sequence>
<organism evidence="1 2">
    <name type="scientific">Paenibacillus phyllosphaerae</name>
    <dbReference type="NCBI Taxonomy" id="274593"/>
    <lineage>
        <taxon>Bacteria</taxon>
        <taxon>Bacillati</taxon>
        <taxon>Bacillota</taxon>
        <taxon>Bacilli</taxon>
        <taxon>Bacillales</taxon>
        <taxon>Paenibacillaceae</taxon>
        <taxon>Paenibacillus</taxon>
    </lineage>
</organism>